<dbReference type="Gene3D" id="2.160.10.10">
    <property type="entry name" value="Hexapeptide repeat proteins"/>
    <property type="match status" value="1"/>
</dbReference>
<dbReference type="InterPro" id="IPR011004">
    <property type="entry name" value="Trimer_LpxA-like_sf"/>
</dbReference>
<keyword evidence="7" id="KW-1185">Reference proteome</keyword>
<name>A0ABP6UI52_9FLAO</name>
<keyword evidence="2 5" id="KW-0808">Transferase</keyword>
<dbReference type="RefSeq" id="WP_344927104.1">
    <property type="nucleotide sequence ID" value="NZ_BAABCW010000007.1"/>
</dbReference>
<accession>A0ABP6UI52</accession>
<comment type="similarity">
    <text evidence="1 5">Belongs to the transferase hexapeptide repeat family.</text>
</comment>
<dbReference type="PROSITE" id="PS00101">
    <property type="entry name" value="HEXAPEP_TRANSFERASES"/>
    <property type="match status" value="1"/>
</dbReference>
<dbReference type="InterPro" id="IPR045304">
    <property type="entry name" value="LbH_SAT"/>
</dbReference>
<dbReference type="EMBL" id="BAABCW010000007">
    <property type="protein sequence ID" value="GAA3508754.1"/>
    <property type="molecule type" value="Genomic_DNA"/>
</dbReference>
<dbReference type="PIRSF" id="PIRSF000441">
    <property type="entry name" value="CysE"/>
    <property type="match status" value="1"/>
</dbReference>
<dbReference type="CDD" id="cd03354">
    <property type="entry name" value="LbH_SAT"/>
    <property type="match status" value="1"/>
</dbReference>
<keyword evidence="4 5" id="KW-0012">Acyltransferase</keyword>
<evidence type="ECO:0000256" key="2">
    <source>
        <dbReference type="ARBA" id="ARBA00022679"/>
    </source>
</evidence>
<dbReference type="InterPro" id="IPR005881">
    <property type="entry name" value="Ser_O-AcTrfase"/>
</dbReference>
<dbReference type="EC" id="2.3.1.30" evidence="5"/>
<evidence type="ECO:0000256" key="1">
    <source>
        <dbReference type="ARBA" id="ARBA00007274"/>
    </source>
</evidence>
<gene>
    <name evidence="6" type="ORF">GCM10022393_20520</name>
</gene>
<dbReference type="Pfam" id="PF00132">
    <property type="entry name" value="Hexapep"/>
    <property type="match status" value="1"/>
</dbReference>
<comment type="caution">
    <text evidence="6">The sequence shown here is derived from an EMBL/GenBank/DDBJ whole genome shotgun (WGS) entry which is preliminary data.</text>
</comment>
<evidence type="ECO:0000256" key="3">
    <source>
        <dbReference type="ARBA" id="ARBA00022737"/>
    </source>
</evidence>
<keyword evidence="3" id="KW-0677">Repeat</keyword>
<reference evidence="7" key="1">
    <citation type="journal article" date="2019" name="Int. J. Syst. Evol. Microbiol.">
        <title>The Global Catalogue of Microorganisms (GCM) 10K type strain sequencing project: providing services to taxonomists for standard genome sequencing and annotation.</title>
        <authorList>
            <consortium name="The Broad Institute Genomics Platform"/>
            <consortium name="The Broad Institute Genome Sequencing Center for Infectious Disease"/>
            <person name="Wu L."/>
            <person name="Ma J."/>
        </authorList>
    </citation>
    <scope>NUCLEOTIDE SEQUENCE [LARGE SCALE GENOMIC DNA]</scope>
    <source>
        <strain evidence="7">JCM 17106</strain>
    </source>
</reference>
<organism evidence="6 7">
    <name type="scientific">Aquimarina addita</name>
    <dbReference type="NCBI Taxonomy" id="870485"/>
    <lineage>
        <taxon>Bacteria</taxon>
        <taxon>Pseudomonadati</taxon>
        <taxon>Bacteroidota</taxon>
        <taxon>Flavobacteriia</taxon>
        <taxon>Flavobacteriales</taxon>
        <taxon>Flavobacteriaceae</taxon>
        <taxon>Aquimarina</taxon>
    </lineage>
</organism>
<dbReference type="SUPFAM" id="SSF51161">
    <property type="entry name" value="Trimeric LpxA-like enzymes"/>
    <property type="match status" value="1"/>
</dbReference>
<dbReference type="InterPro" id="IPR018357">
    <property type="entry name" value="Hexapep_transf_CS"/>
</dbReference>
<dbReference type="PANTHER" id="PTHR42811">
    <property type="entry name" value="SERINE ACETYLTRANSFERASE"/>
    <property type="match status" value="1"/>
</dbReference>
<protein>
    <recommendedName>
        <fullName evidence="5">Serine acetyltransferase</fullName>
        <ecNumber evidence="5">2.3.1.30</ecNumber>
    </recommendedName>
</protein>
<evidence type="ECO:0000313" key="6">
    <source>
        <dbReference type="EMBL" id="GAA3508754.1"/>
    </source>
</evidence>
<evidence type="ECO:0000256" key="4">
    <source>
        <dbReference type="ARBA" id="ARBA00023315"/>
    </source>
</evidence>
<sequence length="186" mass="20459">MDNVGLKNLIKSDLERMTPYSKLNLIKYLLFNASFKITFWFRIGGYIKKQRLLKLLYPFIFLIHRKNQFKTGIQLPIETNIGKGLTFVHYSSTVINFAAMIGDNCTIFNGVTIGSVRGKGVPTIGNNVVIATGAKVLGDIIIGNNVMIGANAVVVNDIPDNAVVGGIPAKILNMKGLEHTQFYAIN</sequence>
<comment type="catalytic activity">
    <reaction evidence="5">
        <text>L-serine + acetyl-CoA = O-acetyl-L-serine + CoA</text>
        <dbReference type="Rhea" id="RHEA:24560"/>
        <dbReference type="ChEBI" id="CHEBI:33384"/>
        <dbReference type="ChEBI" id="CHEBI:57287"/>
        <dbReference type="ChEBI" id="CHEBI:57288"/>
        <dbReference type="ChEBI" id="CHEBI:58340"/>
        <dbReference type="EC" id="2.3.1.30"/>
    </reaction>
</comment>
<dbReference type="InterPro" id="IPR001451">
    <property type="entry name" value="Hexapep"/>
</dbReference>
<dbReference type="Proteomes" id="UP001500459">
    <property type="component" value="Unassembled WGS sequence"/>
</dbReference>
<evidence type="ECO:0000256" key="5">
    <source>
        <dbReference type="PIRNR" id="PIRNR000441"/>
    </source>
</evidence>
<evidence type="ECO:0000313" key="7">
    <source>
        <dbReference type="Proteomes" id="UP001500459"/>
    </source>
</evidence>
<proteinExistence type="inferred from homology"/>